<dbReference type="EC" id="1.1.1.133" evidence="3 6"/>
<sequence>MTSGDRNTHDLSYGLKNSMRMTHSTLLFGATSILGFNLARLFPETILPFISPGNSSKSVCEWPVLQMENPDWVEHTLAQYQPKVLLYCHAVCDVPKCEADPAWAHEINVQHLDRVVEKLPAQIRLVYVSSDHVFGGDGEYNEYSPPCPISVYGQTRVNAEKLVLNRQGSLVIRTGLAIGPSPNGRTGHLDWLRYRTQQHLPITIVEDESRSVVWVTDLARRVMKFAQSTETGIRHISATRAVSRVELAKHLMSILGEPPTFRCESRHQRPSPHLGRVELTSAYADSLSWPLASVLDG</sequence>
<evidence type="ECO:0000313" key="8">
    <source>
        <dbReference type="EMBL" id="WNM58790.1"/>
    </source>
</evidence>
<reference evidence="8 9" key="1">
    <citation type="submission" date="2023-01" db="EMBL/GenBank/DDBJ databases">
        <title>Cultivation and genomic characterization of new, ubiquitous marine nitrite-oxidizing bacteria from the Nitrospirales.</title>
        <authorList>
            <person name="Mueller A.J."/>
            <person name="Daebeler A."/>
            <person name="Herbold C.W."/>
            <person name="Kirkegaard R.H."/>
            <person name="Daims H."/>
        </authorList>
    </citation>
    <scope>NUCLEOTIDE SEQUENCE [LARGE SCALE GENOMIC DNA]</scope>
    <source>
        <strain evidence="8 9">VA</strain>
    </source>
</reference>
<dbReference type="Pfam" id="PF04321">
    <property type="entry name" value="RmlD_sub_bind"/>
    <property type="match status" value="1"/>
</dbReference>
<accession>A0AA96GEX5</accession>
<comment type="catalytic activity">
    <reaction evidence="5">
        <text>dTDP-beta-L-rhamnose + NADP(+) = dTDP-4-dehydro-beta-L-rhamnose + NADPH + H(+)</text>
        <dbReference type="Rhea" id="RHEA:21796"/>
        <dbReference type="ChEBI" id="CHEBI:15378"/>
        <dbReference type="ChEBI" id="CHEBI:57510"/>
        <dbReference type="ChEBI" id="CHEBI:57783"/>
        <dbReference type="ChEBI" id="CHEBI:58349"/>
        <dbReference type="ChEBI" id="CHEBI:62830"/>
        <dbReference type="EC" id="1.1.1.133"/>
    </reaction>
</comment>
<dbReference type="EMBL" id="CP116967">
    <property type="protein sequence ID" value="WNM58790.1"/>
    <property type="molecule type" value="Genomic_DNA"/>
</dbReference>
<dbReference type="Gene3D" id="3.40.50.720">
    <property type="entry name" value="NAD(P)-binding Rossmann-like Domain"/>
    <property type="match status" value="1"/>
</dbReference>
<evidence type="ECO:0000259" key="7">
    <source>
        <dbReference type="Pfam" id="PF04321"/>
    </source>
</evidence>
<dbReference type="InterPro" id="IPR036291">
    <property type="entry name" value="NAD(P)-bd_dom_sf"/>
</dbReference>
<comment type="similarity">
    <text evidence="2 6">Belongs to the dTDP-4-dehydrorhamnose reductase family.</text>
</comment>
<evidence type="ECO:0000313" key="9">
    <source>
        <dbReference type="Proteomes" id="UP001302719"/>
    </source>
</evidence>
<dbReference type="PANTHER" id="PTHR10491">
    <property type="entry name" value="DTDP-4-DEHYDRORHAMNOSE REDUCTASE"/>
    <property type="match status" value="1"/>
</dbReference>
<comment type="pathway">
    <text evidence="1 6">Carbohydrate biosynthesis; dTDP-L-rhamnose biosynthesis.</text>
</comment>
<gene>
    <name evidence="8" type="ORF">PP769_03200</name>
</gene>
<dbReference type="SUPFAM" id="SSF51735">
    <property type="entry name" value="NAD(P)-binding Rossmann-fold domains"/>
    <property type="match status" value="1"/>
</dbReference>
<organism evidence="8 9">
    <name type="scientific">Candidatus Nitrospira allomarina</name>
    <dbReference type="NCBI Taxonomy" id="3020900"/>
    <lineage>
        <taxon>Bacteria</taxon>
        <taxon>Pseudomonadati</taxon>
        <taxon>Nitrospirota</taxon>
        <taxon>Nitrospiria</taxon>
        <taxon>Nitrospirales</taxon>
        <taxon>Nitrospiraceae</taxon>
        <taxon>Nitrospira</taxon>
    </lineage>
</organism>
<name>A0AA96GEX5_9BACT</name>
<protein>
    <recommendedName>
        <fullName evidence="4 6">dTDP-4-dehydrorhamnose reductase</fullName>
        <ecNumber evidence="3 6">1.1.1.133</ecNumber>
    </recommendedName>
</protein>
<dbReference type="PANTHER" id="PTHR10491:SF4">
    <property type="entry name" value="METHIONINE ADENOSYLTRANSFERASE 2 SUBUNIT BETA"/>
    <property type="match status" value="1"/>
</dbReference>
<evidence type="ECO:0000256" key="1">
    <source>
        <dbReference type="ARBA" id="ARBA00004781"/>
    </source>
</evidence>
<evidence type="ECO:0000256" key="5">
    <source>
        <dbReference type="ARBA" id="ARBA00048200"/>
    </source>
</evidence>
<proteinExistence type="inferred from homology"/>
<dbReference type="Gene3D" id="3.90.25.10">
    <property type="entry name" value="UDP-galactose 4-epimerase, domain 1"/>
    <property type="match status" value="1"/>
</dbReference>
<dbReference type="InterPro" id="IPR029903">
    <property type="entry name" value="RmlD-like-bd"/>
</dbReference>
<evidence type="ECO:0000256" key="3">
    <source>
        <dbReference type="ARBA" id="ARBA00012929"/>
    </source>
</evidence>
<keyword evidence="6" id="KW-0521">NADP</keyword>
<comment type="function">
    <text evidence="6">Catalyzes the reduction of dTDP-6-deoxy-L-lyxo-4-hexulose to yield dTDP-L-rhamnose.</text>
</comment>
<evidence type="ECO:0000256" key="6">
    <source>
        <dbReference type="RuleBase" id="RU364082"/>
    </source>
</evidence>
<dbReference type="AlphaFoldDB" id="A0AA96GEX5"/>
<dbReference type="Proteomes" id="UP001302719">
    <property type="component" value="Chromosome"/>
</dbReference>
<keyword evidence="6" id="KW-0560">Oxidoreductase</keyword>
<dbReference type="InterPro" id="IPR005913">
    <property type="entry name" value="dTDP_dehydrorham_reduct"/>
</dbReference>
<dbReference type="GO" id="GO:0008831">
    <property type="term" value="F:dTDP-4-dehydrorhamnose reductase activity"/>
    <property type="evidence" value="ECO:0007669"/>
    <property type="project" value="UniProtKB-EC"/>
</dbReference>
<keyword evidence="9" id="KW-1185">Reference proteome</keyword>
<feature type="domain" description="RmlD-like substrate binding" evidence="7">
    <location>
        <begin position="25"/>
        <end position="269"/>
    </location>
</feature>
<dbReference type="KEGG" id="nall:PP769_03200"/>
<evidence type="ECO:0000256" key="2">
    <source>
        <dbReference type="ARBA" id="ARBA00010944"/>
    </source>
</evidence>
<evidence type="ECO:0000256" key="4">
    <source>
        <dbReference type="ARBA" id="ARBA00017099"/>
    </source>
</evidence>
<dbReference type="RefSeq" id="WP_312645059.1">
    <property type="nucleotide sequence ID" value="NZ_CP116967.1"/>
</dbReference>